<evidence type="ECO:0000256" key="10">
    <source>
        <dbReference type="ARBA" id="ARBA00045970"/>
    </source>
</evidence>
<dbReference type="RefSeq" id="XP_007422290.1">
    <property type="nucleotide sequence ID" value="XM_007422228.3"/>
</dbReference>
<feature type="compositionally biased region" description="Acidic residues" evidence="11">
    <location>
        <begin position="48"/>
        <end position="64"/>
    </location>
</feature>
<evidence type="ECO:0000313" key="15">
    <source>
        <dbReference type="RefSeq" id="XP_015746478.1"/>
    </source>
</evidence>
<dbReference type="PANTHER" id="PTHR13445">
    <property type="entry name" value="TUMOR SUPPRESSING SUBTRANSFERABLE CANDIDATE 4 TSSC4"/>
    <property type="match status" value="1"/>
</dbReference>
<dbReference type="GO" id="GO:0005737">
    <property type="term" value="C:cytoplasm"/>
    <property type="evidence" value="ECO:0007669"/>
    <property type="project" value="UniProtKB-SubCell"/>
</dbReference>
<evidence type="ECO:0000256" key="4">
    <source>
        <dbReference type="ARBA" id="ARBA00022490"/>
    </source>
</evidence>
<evidence type="ECO:0000313" key="17">
    <source>
        <dbReference type="RefSeq" id="XP_025032748.1"/>
    </source>
</evidence>
<feature type="compositionally biased region" description="Basic and acidic residues" evidence="11">
    <location>
        <begin position="236"/>
        <end position="249"/>
    </location>
</feature>
<sequence>MGDEGAGEPFVGLVTGGATDYEGILPSDTVSLSDSDSEDFEFAGNAEVDAESPEEPLSSDDVDYESNKSGDALHSSQKSFVQPFHLKGMSSSFSQRSQNIFDCLEGAAKQAVPLMAEDSVIDRKFKRPLPPPSISNKMPVESFGRQHEPIQSKKSSPAVPDYVAHPERWTKYSLEDVAECSDNTNRSVAMEFLSGLKKGRKEQSSTCPENYTPSFNQDASSSGAGRIVFTKPTKAGLDRSERKRVASTEEKEEANIINANQEVKGRPLCNLDAQNKGDIMVVDPLGSRVKEVEDWEQLKLEELGPQTANTGFPEVHEENVMATVGFHGSKKRSRKHLRAKANHDEEEDES</sequence>
<gene>
    <name evidence="13 14 15 16 17" type="primary">TSSC4</name>
</gene>
<protein>
    <recommendedName>
        <fullName evidence="9">U5 small nuclear ribonucleoprotein TSSC4</fullName>
    </recommendedName>
</protein>
<keyword evidence="12" id="KW-1185">Reference proteome</keyword>
<organism evidence="12 15">
    <name type="scientific">Python bivittatus</name>
    <name type="common">Burmese python</name>
    <name type="synonym">Python molurus bivittatus</name>
    <dbReference type="NCBI Taxonomy" id="176946"/>
    <lineage>
        <taxon>Eukaryota</taxon>
        <taxon>Metazoa</taxon>
        <taxon>Chordata</taxon>
        <taxon>Craniata</taxon>
        <taxon>Vertebrata</taxon>
        <taxon>Euteleostomi</taxon>
        <taxon>Lepidosauria</taxon>
        <taxon>Squamata</taxon>
        <taxon>Bifurcata</taxon>
        <taxon>Unidentata</taxon>
        <taxon>Episquamata</taxon>
        <taxon>Toxicofera</taxon>
        <taxon>Serpentes</taxon>
        <taxon>Henophidia</taxon>
        <taxon>Pythonidae</taxon>
        <taxon>Python</taxon>
    </lineage>
</organism>
<keyword evidence="4" id="KW-0963">Cytoplasm</keyword>
<feature type="compositionally biased region" description="Polar residues" evidence="11">
    <location>
        <begin position="204"/>
        <end position="223"/>
    </location>
</feature>
<comment type="subcellular location">
    <subcellularLocation>
        <location evidence="2">Cytoplasm</location>
    </subcellularLocation>
    <subcellularLocation>
        <location evidence="1">Nucleus</location>
    </subcellularLocation>
</comment>
<dbReference type="GO" id="GO:0008380">
    <property type="term" value="P:RNA splicing"/>
    <property type="evidence" value="ECO:0007669"/>
    <property type="project" value="UniProtKB-KW"/>
</dbReference>
<dbReference type="KEGG" id="pbi:103065141"/>
<feature type="region of interest" description="Disordered" evidence="11">
    <location>
        <begin position="125"/>
        <end position="162"/>
    </location>
</feature>
<evidence type="ECO:0000256" key="9">
    <source>
        <dbReference type="ARBA" id="ARBA00035304"/>
    </source>
</evidence>
<evidence type="ECO:0000313" key="13">
    <source>
        <dbReference type="RefSeq" id="XP_007422290.1"/>
    </source>
</evidence>
<dbReference type="OMA" id="RMAAMEF"/>
<dbReference type="RefSeq" id="XP_015746477.1">
    <property type="nucleotide sequence ID" value="XM_015890991.2"/>
</dbReference>
<keyword evidence="8" id="KW-0539">Nucleus</keyword>
<feature type="compositionally biased region" description="Basic residues" evidence="11">
    <location>
        <begin position="328"/>
        <end position="340"/>
    </location>
</feature>
<evidence type="ECO:0000256" key="5">
    <source>
        <dbReference type="ARBA" id="ARBA00022664"/>
    </source>
</evidence>
<evidence type="ECO:0000256" key="6">
    <source>
        <dbReference type="ARBA" id="ARBA00022728"/>
    </source>
</evidence>
<evidence type="ECO:0000256" key="8">
    <source>
        <dbReference type="ARBA" id="ARBA00023242"/>
    </source>
</evidence>
<keyword evidence="6" id="KW-0747">Spliceosome</keyword>
<dbReference type="GO" id="GO:0006397">
    <property type="term" value="P:mRNA processing"/>
    <property type="evidence" value="ECO:0007669"/>
    <property type="project" value="UniProtKB-KW"/>
</dbReference>
<evidence type="ECO:0000256" key="2">
    <source>
        <dbReference type="ARBA" id="ARBA00004496"/>
    </source>
</evidence>
<dbReference type="Pfam" id="PF15264">
    <property type="entry name" value="TSSC4"/>
    <property type="match status" value="1"/>
</dbReference>
<dbReference type="OrthoDB" id="1906282at2759"/>
<dbReference type="RefSeq" id="XP_025032748.1">
    <property type="nucleotide sequence ID" value="XM_025176980.1"/>
</dbReference>
<feature type="region of interest" description="Disordered" evidence="11">
    <location>
        <begin position="1"/>
        <end position="77"/>
    </location>
</feature>
<dbReference type="RefSeq" id="XP_015746480.1">
    <property type="nucleotide sequence ID" value="XM_015890994.2"/>
</dbReference>
<dbReference type="GO" id="GO:0005681">
    <property type="term" value="C:spliceosomal complex"/>
    <property type="evidence" value="ECO:0007669"/>
    <property type="project" value="UniProtKB-KW"/>
</dbReference>
<proteinExistence type="inferred from homology"/>
<dbReference type="AlphaFoldDB" id="A0A9F3W193"/>
<name>A0A9F3W193_PYTBI</name>
<comment type="function">
    <text evidence="10">Protein associated with the U5 snRNP, during its maturation and its post-splicing recycling and which is required for spliceosomal tri-snRNP complex assembly in the nucleus. Has a molecular sequestering activity and transiently hinders SNRNP200 binding sites for constitutive splicing factors that intervene later during the assembly of the spliceosome and splicing. Together with its molecular sequestering activity, may also function as a molecular adapter and placeholder, coordinating the assembly of the U5 snRNP and its association with the U4/U6 di-snRNP.</text>
</comment>
<evidence type="ECO:0000256" key="7">
    <source>
        <dbReference type="ARBA" id="ARBA00023187"/>
    </source>
</evidence>
<feature type="region of interest" description="Disordered" evidence="11">
    <location>
        <begin position="325"/>
        <end position="350"/>
    </location>
</feature>
<evidence type="ECO:0000313" key="14">
    <source>
        <dbReference type="RefSeq" id="XP_015746477.1"/>
    </source>
</evidence>
<dbReference type="PANTHER" id="PTHR13445:SF3">
    <property type="entry name" value="U5 SMALL NUCLEAR RIBONUCLEOPROTEIN TSSC4"/>
    <property type="match status" value="1"/>
</dbReference>
<evidence type="ECO:0000256" key="3">
    <source>
        <dbReference type="ARBA" id="ARBA00010362"/>
    </source>
</evidence>
<reference evidence="13 14" key="1">
    <citation type="submission" date="2025-04" db="UniProtKB">
        <authorList>
            <consortium name="RefSeq"/>
        </authorList>
    </citation>
    <scope>IDENTIFICATION</scope>
    <source>
        <tissue evidence="13 14">Liver</tissue>
    </source>
</reference>
<dbReference type="RefSeq" id="XP_015746478.1">
    <property type="nucleotide sequence ID" value="XM_015890992.2"/>
</dbReference>
<dbReference type="Proteomes" id="UP000695026">
    <property type="component" value="Unplaced"/>
</dbReference>
<keyword evidence="5" id="KW-0507">mRNA processing</keyword>
<evidence type="ECO:0000256" key="1">
    <source>
        <dbReference type="ARBA" id="ARBA00004123"/>
    </source>
</evidence>
<dbReference type="CTD" id="10078"/>
<evidence type="ECO:0000256" key="11">
    <source>
        <dbReference type="SAM" id="MobiDB-lite"/>
    </source>
</evidence>
<comment type="similarity">
    <text evidence="3">Belongs to the TSSC4 family.</text>
</comment>
<dbReference type="GeneID" id="103065141"/>
<keyword evidence="7" id="KW-0508">mRNA splicing</keyword>
<evidence type="ECO:0000313" key="12">
    <source>
        <dbReference type="Proteomes" id="UP000695026"/>
    </source>
</evidence>
<feature type="region of interest" description="Disordered" evidence="11">
    <location>
        <begin position="199"/>
        <end position="249"/>
    </location>
</feature>
<accession>A0A9F3W193</accession>
<dbReference type="InterPro" id="IPR029338">
    <property type="entry name" value="TSSC4"/>
</dbReference>
<evidence type="ECO:0000313" key="16">
    <source>
        <dbReference type="RefSeq" id="XP_015746480.1"/>
    </source>
</evidence>